<dbReference type="OrthoDB" id="9773456at2"/>
<dbReference type="AlphaFoldDB" id="A0A3N2DHT2"/>
<evidence type="ECO:0000256" key="1">
    <source>
        <dbReference type="ARBA" id="ARBA00004418"/>
    </source>
</evidence>
<feature type="chain" id="PRO_5018142032" evidence="10">
    <location>
        <begin position="21"/>
        <end position="209"/>
    </location>
</feature>
<dbReference type="GO" id="GO:0042597">
    <property type="term" value="C:periplasmic space"/>
    <property type="evidence" value="ECO:0007669"/>
    <property type="project" value="UniProtKB-SubCell"/>
</dbReference>
<evidence type="ECO:0000256" key="10">
    <source>
        <dbReference type="SAM" id="SignalP"/>
    </source>
</evidence>
<evidence type="ECO:0000256" key="7">
    <source>
        <dbReference type="ARBA" id="ARBA00023004"/>
    </source>
</evidence>
<keyword evidence="7 9" id="KW-0408">Iron</keyword>
<dbReference type="GO" id="GO:0005506">
    <property type="term" value="F:iron ion binding"/>
    <property type="evidence" value="ECO:0007669"/>
    <property type="project" value="InterPro"/>
</dbReference>
<keyword evidence="2" id="KW-0813">Transport</keyword>
<feature type="binding site" description="covalent" evidence="8">
    <location>
        <position position="34"/>
    </location>
    <ligand>
        <name>heme c</name>
        <dbReference type="ChEBI" id="CHEBI:61717"/>
        <label>1</label>
    </ligand>
</feature>
<keyword evidence="5" id="KW-0574">Periplasm</keyword>
<dbReference type="RefSeq" id="WP_123713521.1">
    <property type="nucleotide sequence ID" value="NZ_RKHR01000006.1"/>
</dbReference>
<dbReference type="InterPro" id="IPR009056">
    <property type="entry name" value="Cyt_c-like_dom"/>
</dbReference>
<dbReference type="InterPro" id="IPR008168">
    <property type="entry name" value="Cyt_C_IC"/>
</dbReference>
<evidence type="ECO:0000256" key="6">
    <source>
        <dbReference type="ARBA" id="ARBA00022982"/>
    </source>
</evidence>
<name>A0A3N2DHT2_9GAMM</name>
<evidence type="ECO:0000313" key="12">
    <source>
        <dbReference type="EMBL" id="ROR98954.1"/>
    </source>
</evidence>
<evidence type="ECO:0000256" key="2">
    <source>
        <dbReference type="ARBA" id="ARBA00022448"/>
    </source>
</evidence>
<evidence type="ECO:0000256" key="9">
    <source>
        <dbReference type="PIRSR" id="PIRSR000005-2"/>
    </source>
</evidence>
<feature type="binding site" description="covalent" evidence="8">
    <location>
        <position position="37"/>
    </location>
    <ligand>
        <name>heme c</name>
        <dbReference type="ChEBI" id="CHEBI:61717"/>
        <label>1</label>
    </ligand>
</feature>
<evidence type="ECO:0000256" key="3">
    <source>
        <dbReference type="ARBA" id="ARBA00022617"/>
    </source>
</evidence>
<keyword evidence="13" id="KW-1185">Reference proteome</keyword>
<feature type="signal peptide" evidence="10">
    <location>
        <begin position="1"/>
        <end position="20"/>
    </location>
</feature>
<comment type="subcellular location">
    <subcellularLocation>
        <location evidence="1">Periplasm</location>
    </subcellularLocation>
</comment>
<dbReference type="PANTHER" id="PTHR33751">
    <property type="entry name" value="CBB3-TYPE CYTOCHROME C OXIDASE SUBUNIT FIXP"/>
    <property type="match status" value="1"/>
</dbReference>
<feature type="binding site" description="axial binding residue" evidence="9">
    <location>
        <position position="134"/>
    </location>
    <ligand>
        <name>heme c</name>
        <dbReference type="ChEBI" id="CHEBI:61717"/>
        <label>2</label>
    </ligand>
    <ligandPart>
        <name>Fe</name>
        <dbReference type="ChEBI" id="CHEBI:18248"/>
    </ligandPart>
</feature>
<dbReference type="Gene3D" id="1.10.760.10">
    <property type="entry name" value="Cytochrome c-like domain"/>
    <property type="match status" value="2"/>
</dbReference>
<dbReference type="PRINTS" id="PR00605">
    <property type="entry name" value="CYTCHROMECIC"/>
</dbReference>
<keyword evidence="4 9" id="KW-0479">Metal-binding</keyword>
<reference evidence="12 13" key="1">
    <citation type="submission" date="2018-11" db="EMBL/GenBank/DDBJ databases">
        <title>Genomic Encyclopedia of Type Strains, Phase IV (KMG-IV): sequencing the most valuable type-strain genomes for metagenomic binning, comparative biology and taxonomic classification.</title>
        <authorList>
            <person name="Goeker M."/>
        </authorList>
    </citation>
    <scope>NUCLEOTIDE SEQUENCE [LARGE SCALE GENOMIC DNA]</scope>
    <source>
        <strain evidence="12 13">DSM 100316</strain>
    </source>
</reference>
<keyword evidence="3 8" id="KW-0349">Heme</keyword>
<accession>A0A3N2DHT2</accession>
<dbReference type="GO" id="GO:0020037">
    <property type="term" value="F:heme binding"/>
    <property type="evidence" value="ECO:0007669"/>
    <property type="project" value="InterPro"/>
</dbReference>
<dbReference type="Proteomes" id="UP000275394">
    <property type="component" value="Unassembled WGS sequence"/>
</dbReference>
<keyword evidence="10" id="KW-0732">Signal</keyword>
<dbReference type="SUPFAM" id="SSF46626">
    <property type="entry name" value="Cytochrome c"/>
    <property type="match status" value="2"/>
</dbReference>
<feature type="binding site" description="covalent" evidence="8">
    <location>
        <position position="133"/>
    </location>
    <ligand>
        <name>heme c</name>
        <dbReference type="ChEBI" id="CHEBI:61717"/>
        <label>2</label>
    </ligand>
</feature>
<feature type="domain" description="Cytochrome c" evidence="11">
    <location>
        <begin position="22"/>
        <end position="100"/>
    </location>
</feature>
<dbReference type="InterPro" id="IPR024167">
    <property type="entry name" value="Cytochrome_c4-like"/>
</dbReference>
<dbReference type="InterPro" id="IPR050597">
    <property type="entry name" value="Cytochrome_c_Oxidase_Subunit"/>
</dbReference>
<dbReference type="EMBL" id="RKHR01000006">
    <property type="protein sequence ID" value="ROR98954.1"/>
    <property type="molecule type" value="Genomic_DNA"/>
</dbReference>
<evidence type="ECO:0000256" key="4">
    <source>
        <dbReference type="ARBA" id="ARBA00022723"/>
    </source>
</evidence>
<evidence type="ECO:0000259" key="11">
    <source>
        <dbReference type="PROSITE" id="PS51007"/>
    </source>
</evidence>
<feature type="domain" description="Cytochrome c" evidence="11">
    <location>
        <begin position="109"/>
        <end position="209"/>
    </location>
</feature>
<dbReference type="InterPro" id="IPR036909">
    <property type="entry name" value="Cyt_c-like_dom_sf"/>
</dbReference>
<evidence type="ECO:0000256" key="5">
    <source>
        <dbReference type="ARBA" id="ARBA00022764"/>
    </source>
</evidence>
<sequence>MKKVIAIALMTLGATSFANAAGDAAAGKAQTAACSACHGADGNSAMGMYPKLAGQGARYLEKQMHDIKSGVRPVPMMMGQLDAKSEQDIADIAAYFASQQVTVNKAKKDDLELGEQLFQSGSLEKGMAACKACHSPTGKGNAPAGFPHLGGQHAEYIEKQLIAFRTGYDDAKNPAARVNDGDTMIMRGVAGKLSDREIKAVANYISGLH</sequence>
<feature type="binding site" description="axial binding residue" evidence="9">
    <location>
        <position position="186"/>
    </location>
    <ligand>
        <name>heme c</name>
        <dbReference type="ChEBI" id="CHEBI:61717"/>
        <label>2</label>
    </ligand>
    <ligandPart>
        <name>Fe</name>
        <dbReference type="ChEBI" id="CHEBI:18248"/>
    </ligandPart>
</feature>
<gene>
    <name evidence="12" type="ORF">EDC56_3194</name>
</gene>
<feature type="binding site" description="covalent" evidence="8">
    <location>
        <position position="130"/>
    </location>
    <ligand>
        <name>heme c</name>
        <dbReference type="ChEBI" id="CHEBI:61717"/>
        <label>2</label>
    </ligand>
</feature>
<evidence type="ECO:0000313" key="13">
    <source>
        <dbReference type="Proteomes" id="UP000275394"/>
    </source>
</evidence>
<comment type="caution">
    <text evidence="12">The sequence shown here is derived from an EMBL/GenBank/DDBJ whole genome shotgun (WGS) entry which is preliminary data.</text>
</comment>
<protein>
    <submittedName>
        <fullName evidence="12">Cytochrome c553</fullName>
    </submittedName>
</protein>
<dbReference type="Pfam" id="PF00034">
    <property type="entry name" value="Cytochrom_C"/>
    <property type="match status" value="2"/>
</dbReference>
<keyword evidence="6" id="KW-0249">Electron transport</keyword>
<comment type="PTM">
    <text evidence="8">Binds 2 heme c groups covalently per subunit.</text>
</comment>
<feature type="binding site" description="axial binding residue" evidence="9">
    <location>
        <position position="38"/>
    </location>
    <ligand>
        <name>heme c</name>
        <dbReference type="ChEBI" id="CHEBI:61717"/>
        <label>1</label>
    </ligand>
    <ligandPart>
        <name>Fe</name>
        <dbReference type="ChEBI" id="CHEBI:18248"/>
    </ligandPart>
</feature>
<dbReference type="PANTHER" id="PTHR33751:SF9">
    <property type="entry name" value="CYTOCHROME C4"/>
    <property type="match status" value="1"/>
</dbReference>
<dbReference type="PROSITE" id="PS51007">
    <property type="entry name" value="CYTC"/>
    <property type="match status" value="2"/>
</dbReference>
<proteinExistence type="predicted"/>
<dbReference type="PIRSF" id="PIRSF000005">
    <property type="entry name" value="Cytochrome_c4"/>
    <property type="match status" value="1"/>
</dbReference>
<feature type="binding site" description="axial binding residue" evidence="9">
    <location>
        <position position="77"/>
    </location>
    <ligand>
        <name>heme c</name>
        <dbReference type="ChEBI" id="CHEBI:61717"/>
        <label>1</label>
    </ligand>
    <ligandPart>
        <name>Fe</name>
        <dbReference type="ChEBI" id="CHEBI:18248"/>
    </ligandPart>
</feature>
<evidence type="ECO:0000256" key="8">
    <source>
        <dbReference type="PIRSR" id="PIRSR000005-1"/>
    </source>
</evidence>
<dbReference type="GO" id="GO:0009055">
    <property type="term" value="F:electron transfer activity"/>
    <property type="evidence" value="ECO:0007669"/>
    <property type="project" value="InterPro"/>
</dbReference>
<organism evidence="12 13">
    <name type="scientific">Sinobacterium caligoides</name>
    <dbReference type="NCBI Taxonomy" id="933926"/>
    <lineage>
        <taxon>Bacteria</taxon>
        <taxon>Pseudomonadati</taxon>
        <taxon>Pseudomonadota</taxon>
        <taxon>Gammaproteobacteria</taxon>
        <taxon>Cellvibrionales</taxon>
        <taxon>Spongiibacteraceae</taxon>
        <taxon>Sinobacterium</taxon>
    </lineage>
</organism>